<dbReference type="AlphaFoldDB" id="A0AAE8HWB7"/>
<gene>
    <name evidence="2" type="ORF">MCBMB27_03524</name>
    <name evidence="3" type="ORF">SAMN05192567_12727</name>
</gene>
<dbReference type="Proteomes" id="UP000185487">
    <property type="component" value="Chromosome"/>
</dbReference>
<dbReference type="Proteomes" id="UP000199140">
    <property type="component" value="Unassembled WGS sequence"/>
</dbReference>
<reference evidence="2 4" key="1">
    <citation type="submission" date="2016-04" db="EMBL/GenBank/DDBJ databases">
        <title>Complete genome sequencing and analysis of CBMB27, Methylobacterium phyllosphaerae isolated from leaf tissues of rice (Oryza sativa L.).</title>
        <authorList>
            <person name="Lee Y."/>
            <person name="Hwangbo K."/>
            <person name="Chung H."/>
            <person name="Yoo J."/>
            <person name="Kim K.Y."/>
            <person name="Sa T.M."/>
            <person name="Um Y."/>
            <person name="Madhaiyan M."/>
        </authorList>
    </citation>
    <scope>NUCLEOTIDE SEQUENCE [LARGE SCALE GENOMIC DNA]</scope>
    <source>
        <strain evidence="2 4">CBMB27</strain>
    </source>
</reference>
<protein>
    <submittedName>
        <fullName evidence="3">Protein required for attachment to host cells</fullName>
    </submittedName>
</protein>
<proteinExistence type="predicted"/>
<evidence type="ECO:0000313" key="2">
    <source>
        <dbReference type="EMBL" id="APT32815.1"/>
    </source>
</evidence>
<evidence type="ECO:0000313" key="5">
    <source>
        <dbReference type="Proteomes" id="UP000199140"/>
    </source>
</evidence>
<accession>A0AAE8HWB7</accession>
<dbReference type="EMBL" id="CP015367">
    <property type="protein sequence ID" value="APT32815.1"/>
    <property type="molecule type" value="Genomic_DNA"/>
</dbReference>
<name>A0AAE8HWB7_9HYPH</name>
<evidence type="ECO:0000313" key="3">
    <source>
        <dbReference type="EMBL" id="SFH48570.1"/>
    </source>
</evidence>
<evidence type="ECO:0000313" key="4">
    <source>
        <dbReference type="Proteomes" id="UP000185487"/>
    </source>
</evidence>
<feature type="region of interest" description="Disordered" evidence="1">
    <location>
        <begin position="46"/>
        <end position="65"/>
    </location>
</feature>
<evidence type="ECO:0000256" key="1">
    <source>
        <dbReference type="SAM" id="MobiDB-lite"/>
    </source>
</evidence>
<reference evidence="3 5" key="2">
    <citation type="submission" date="2016-10" db="EMBL/GenBank/DDBJ databases">
        <authorList>
            <person name="Varghese N."/>
            <person name="Submissions S."/>
        </authorList>
    </citation>
    <scope>NUCLEOTIDE SEQUENCE [LARGE SCALE GENOMIC DNA]</scope>
    <source>
        <strain evidence="3 5">CBMB27</strain>
    </source>
</reference>
<dbReference type="EMBL" id="FOPK01000027">
    <property type="protein sequence ID" value="SFH48570.1"/>
    <property type="molecule type" value="Genomic_DNA"/>
</dbReference>
<dbReference type="Pfam" id="PF10116">
    <property type="entry name" value="Host_attach"/>
    <property type="match status" value="1"/>
</dbReference>
<organism evidence="3 5">
    <name type="scientific">Methylobacterium phyllosphaerae</name>
    <dbReference type="NCBI Taxonomy" id="418223"/>
    <lineage>
        <taxon>Bacteria</taxon>
        <taxon>Pseudomonadati</taxon>
        <taxon>Pseudomonadota</taxon>
        <taxon>Alphaproteobacteria</taxon>
        <taxon>Hyphomicrobiales</taxon>
        <taxon>Methylobacteriaceae</taxon>
        <taxon>Methylobacterium</taxon>
    </lineage>
</organism>
<keyword evidence="4" id="KW-1185">Reference proteome</keyword>
<dbReference type="KEGG" id="mphy:MCBMB27_03524"/>
<sequence>MGGMSDTRTRMIPHGGYVVVCDGRKALVLRNVSVHPKPDLQVQLAFEAPPNPPTHAQGTDRPPRVRLGDQRSAIAQTDWHDLAERRFAKAVAHALDAFDPVTALIVVAPPKTLAEMRRALPERLRRVVVAEVDKDLTKHPVEEIERCLANA</sequence>
<dbReference type="InterPro" id="IPR019291">
    <property type="entry name" value="Host_attachment_protein"/>
</dbReference>